<organism evidence="10 11">
    <name type="scientific">Agarivorans gilvus</name>
    <dbReference type="NCBI Taxonomy" id="680279"/>
    <lineage>
        <taxon>Bacteria</taxon>
        <taxon>Pseudomonadati</taxon>
        <taxon>Pseudomonadota</taxon>
        <taxon>Gammaproteobacteria</taxon>
        <taxon>Alteromonadales</taxon>
        <taxon>Alteromonadaceae</taxon>
        <taxon>Agarivorans</taxon>
    </lineage>
</organism>
<dbReference type="InterPro" id="IPR017871">
    <property type="entry name" value="ABC_transporter-like_CS"/>
</dbReference>
<dbReference type="InterPro" id="IPR027417">
    <property type="entry name" value="P-loop_NTPase"/>
</dbReference>
<keyword evidence="4" id="KW-1003">Cell membrane</keyword>
<comment type="subcellular location">
    <subcellularLocation>
        <location evidence="1">Cell inner membrane</location>
        <topology evidence="1">Peripheral membrane protein</topology>
    </subcellularLocation>
</comment>
<keyword evidence="11" id="KW-1185">Reference proteome</keyword>
<dbReference type="SUPFAM" id="SSF52540">
    <property type="entry name" value="P-loop containing nucleoside triphosphate hydrolases"/>
    <property type="match status" value="1"/>
</dbReference>
<dbReference type="Pfam" id="PF00005">
    <property type="entry name" value="ABC_tran"/>
    <property type="match status" value="1"/>
</dbReference>
<comment type="similarity">
    <text evidence="2">Belongs to the ABC transporter superfamily.</text>
</comment>
<dbReference type="PROSITE" id="PS00211">
    <property type="entry name" value="ABC_TRANSPORTER_1"/>
    <property type="match status" value="1"/>
</dbReference>
<evidence type="ECO:0000313" key="11">
    <source>
        <dbReference type="Proteomes" id="UP000651977"/>
    </source>
</evidence>
<evidence type="ECO:0000256" key="2">
    <source>
        <dbReference type="ARBA" id="ARBA00005417"/>
    </source>
</evidence>
<dbReference type="SMART" id="SM00382">
    <property type="entry name" value="AAA"/>
    <property type="match status" value="1"/>
</dbReference>
<accession>A0ABQ1I4N4</accession>
<dbReference type="GO" id="GO:0005524">
    <property type="term" value="F:ATP binding"/>
    <property type="evidence" value="ECO:0007669"/>
    <property type="project" value="UniProtKB-KW"/>
</dbReference>
<name>A0ABQ1I4N4_9ALTE</name>
<proteinExistence type="inferred from homology"/>
<evidence type="ECO:0000256" key="1">
    <source>
        <dbReference type="ARBA" id="ARBA00004417"/>
    </source>
</evidence>
<dbReference type="EMBL" id="BMDY01000022">
    <property type="protein sequence ID" value="GGB16439.1"/>
    <property type="molecule type" value="Genomic_DNA"/>
</dbReference>
<keyword evidence="8" id="KW-0472">Membrane</keyword>
<dbReference type="InterPro" id="IPR003593">
    <property type="entry name" value="AAA+_ATPase"/>
</dbReference>
<evidence type="ECO:0000256" key="7">
    <source>
        <dbReference type="ARBA" id="ARBA00022840"/>
    </source>
</evidence>
<gene>
    <name evidence="10" type="primary">sapF</name>
    <name evidence="10" type="ORF">GCM10007414_32330</name>
</gene>
<keyword evidence="6" id="KW-0547">Nucleotide-binding</keyword>
<dbReference type="CDD" id="cd03257">
    <property type="entry name" value="ABC_NikE_OppD_transporters"/>
    <property type="match status" value="1"/>
</dbReference>
<evidence type="ECO:0000313" key="10">
    <source>
        <dbReference type="EMBL" id="GGB16439.1"/>
    </source>
</evidence>
<dbReference type="PANTHER" id="PTHR43776:SF4">
    <property type="entry name" value="PUTRESCINE EXPORT SYSTEM ATP-BINDING PROTEIN SAPF"/>
    <property type="match status" value="1"/>
</dbReference>
<feature type="domain" description="ABC transporter" evidence="9">
    <location>
        <begin position="5"/>
        <end position="250"/>
    </location>
</feature>
<evidence type="ECO:0000259" key="9">
    <source>
        <dbReference type="PROSITE" id="PS50893"/>
    </source>
</evidence>
<keyword evidence="7 10" id="KW-0067">ATP-binding</keyword>
<protein>
    <submittedName>
        <fullName evidence="10">ABC transporter ATP-binding protein</fullName>
    </submittedName>
</protein>
<dbReference type="RefSeq" id="WP_055732005.1">
    <property type="nucleotide sequence ID" value="NZ_BMDY01000022.1"/>
</dbReference>
<dbReference type="InterPro" id="IPR050319">
    <property type="entry name" value="ABC_transp_ATP-bind"/>
</dbReference>
<dbReference type="Proteomes" id="UP000651977">
    <property type="component" value="Unassembled WGS sequence"/>
</dbReference>
<comment type="caution">
    <text evidence="10">The sequence shown here is derived from an EMBL/GenBank/DDBJ whole genome shotgun (WGS) entry which is preliminary data.</text>
</comment>
<evidence type="ECO:0000256" key="5">
    <source>
        <dbReference type="ARBA" id="ARBA00022519"/>
    </source>
</evidence>
<reference evidence="11" key="1">
    <citation type="journal article" date="2019" name="Int. J. Syst. Evol. Microbiol.">
        <title>The Global Catalogue of Microorganisms (GCM) 10K type strain sequencing project: providing services to taxonomists for standard genome sequencing and annotation.</title>
        <authorList>
            <consortium name="The Broad Institute Genomics Platform"/>
            <consortium name="The Broad Institute Genome Sequencing Center for Infectious Disease"/>
            <person name="Wu L."/>
            <person name="Ma J."/>
        </authorList>
    </citation>
    <scope>NUCLEOTIDE SEQUENCE [LARGE SCALE GENOMIC DNA]</scope>
    <source>
        <strain evidence="11">CGMCC 1.10131</strain>
    </source>
</reference>
<evidence type="ECO:0000256" key="3">
    <source>
        <dbReference type="ARBA" id="ARBA00022448"/>
    </source>
</evidence>
<evidence type="ECO:0000256" key="4">
    <source>
        <dbReference type="ARBA" id="ARBA00022475"/>
    </source>
</evidence>
<sequence>MANLLHVRHLSQHVYIHKGWLSRQRFAAIDDVSFDLNMGESLAIIGESGSGKSSLAKVIAGINKPSSGDIFVNGEALNFGDYTRRCRLIRMIFQDPNSSLNPRSNIGRILSAPLSLNTSMSIEQQQQRVVSTLRLVGLLEEHAEFFPNMLSSGQKQRIGLARALILNPKIIVIDESLSALDVSVRAQIINLLLELQQRFAISYIFVSNDLGLVHHFSDKVLVMQQGKAVEIKNTEQFFANPEHELSQRLLNAYKNAFKK</sequence>
<dbReference type="Gene3D" id="3.40.50.300">
    <property type="entry name" value="P-loop containing nucleotide triphosphate hydrolases"/>
    <property type="match status" value="1"/>
</dbReference>
<evidence type="ECO:0000256" key="6">
    <source>
        <dbReference type="ARBA" id="ARBA00022741"/>
    </source>
</evidence>
<dbReference type="PROSITE" id="PS50893">
    <property type="entry name" value="ABC_TRANSPORTER_2"/>
    <property type="match status" value="1"/>
</dbReference>
<evidence type="ECO:0000256" key="8">
    <source>
        <dbReference type="ARBA" id="ARBA00023136"/>
    </source>
</evidence>
<dbReference type="PANTHER" id="PTHR43776">
    <property type="entry name" value="TRANSPORT ATP-BINDING PROTEIN"/>
    <property type="match status" value="1"/>
</dbReference>
<keyword evidence="3" id="KW-0813">Transport</keyword>
<keyword evidence="5" id="KW-0997">Cell inner membrane</keyword>
<dbReference type="InterPro" id="IPR003439">
    <property type="entry name" value="ABC_transporter-like_ATP-bd"/>
</dbReference>